<dbReference type="EMBL" id="KJ019141">
    <property type="protein sequence ID" value="AIX40980.1"/>
    <property type="molecule type" value="Genomic_DNA"/>
</dbReference>
<evidence type="ECO:0000256" key="1">
    <source>
        <dbReference type="SAM" id="MobiDB-lite"/>
    </source>
</evidence>
<feature type="region of interest" description="Disordered" evidence="1">
    <location>
        <begin position="128"/>
        <end position="163"/>
    </location>
</feature>
<feature type="compositionally biased region" description="Low complexity" evidence="1">
    <location>
        <begin position="128"/>
        <end position="143"/>
    </location>
</feature>
<proteinExistence type="predicted"/>
<feature type="compositionally biased region" description="Basic and acidic residues" evidence="1">
    <location>
        <begin position="180"/>
        <end position="218"/>
    </location>
</feature>
<organism evidence="2 3">
    <name type="scientific">Synechococcus phage ACG-2014f</name>
    <dbReference type="NCBI Taxonomy" id="1493511"/>
    <lineage>
        <taxon>Viruses</taxon>
        <taxon>Duplodnaviria</taxon>
        <taxon>Heunggongvirae</taxon>
        <taxon>Uroviricota</taxon>
        <taxon>Caudoviricetes</taxon>
        <taxon>Pantevenvirales</taxon>
        <taxon>Kyanoviridae</taxon>
        <taxon>Atlauavirus</taxon>
        <taxon>Atlauavirus tusconc8</taxon>
    </lineage>
</organism>
<feature type="compositionally biased region" description="Basic and acidic residues" evidence="1">
    <location>
        <begin position="247"/>
        <end position="256"/>
    </location>
</feature>
<name>A0A0E3G0X0_9CAUD</name>
<protein>
    <recommendedName>
        <fullName evidence="4">Cytitidyltransferase</fullName>
    </recommendedName>
</protein>
<feature type="region of interest" description="Disordered" evidence="1">
    <location>
        <begin position="59"/>
        <end position="87"/>
    </location>
</feature>
<reference evidence="2 3" key="1">
    <citation type="submission" date="2013-12" db="EMBL/GenBank/DDBJ databases">
        <title>Ecological redundancy of diverse viral populations within a natural community.</title>
        <authorList>
            <person name="Gregory A.C."/>
            <person name="LaButti K."/>
            <person name="Copeland A."/>
            <person name="Woyke T."/>
            <person name="Sullivan M.B."/>
        </authorList>
    </citation>
    <scope>NUCLEOTIDE SEQUENCE [LARGE SCALE GENOMIC DNA]</scope>
    <source>
        <strain evidence="2">Syn7803C10</strain>
    </source>
</reference>
<accession>A0A0E3G0X0</accession>
<feature type="compositionally biased region" description="Basic and acidic residues" evidence="1">
    <location>
        <begin position="270"/>
        <end position="279"/>
    </location>
</feature>
<feature type="region of interest" description="Disordered" evidence="1">
    <location>
        <begin position="15"/>
        <end position="34"/>
    </location>
</feature>
<evidence type="ECO:0000313" key="3">
    <source>
        <dbReference type="Proteomes" id="UP000185302"/>
    </source>
</evidence>
<dbReference type="Proteomes" id="UP000185302">
    <property type="component" value="Segment"/>
</dbReference>
<evidence type="ECO:0008006" key="4">
    <source>
        <dbReference type="Google" id="ProtNLM"/>
    </source>
</evidence>
<feature type="compositionally biased region" description="Acidic residues" evidence="1">
    <location>
        <begin position="68"/>
        <end position="87"/>
    </location>
</feature>
<evidence type="ECO:0000313" key="2">
    <source>
        <dbReference type="EMBL" id="AIX40980.1"/>
    </source>
</evidence>
<feature type="compositionally biased region" description="Low complexity" evidence="1">
    <location>
        <begin position="219"/>
        <end position="239"/>
    </location>
</feature>
<feature type="region of interest" description="Disordered" evidence="1">
    <location>
        <begin position="713"/>
        <end position="746"/>
    </location>
</feature>
<feature type="compositionally biased region" description="Low complexity" evidence="1">
    <location>
        <begin position="154"/>
        <end position="163"/>
    </location>
</feature>
<sequence>MITPKSLLSFLSEAADSEAAQQAKEMGLTSAGYGNWRDRTGNVVAKTVDGQLVMIDAKADPMARPEAPGEEMPPEEEEEPQFVEPDPDMVEKVAKGLSGGRYNIASAQRKKELLASARQILINKQIQDAQMQADADAQAAAQNPPEPTPEELEQQQADMELQQQNAVMDTELKAQSVENGKLDLQMKKDQMKQQKEAEKEAKAMDKLAKKAEAQKQAEADAQAQAEADAQAQAEVEAAQPTPEEMEQEKRDVEAKTAGDALIKALQSGDTKAEKKVVEKFRKRNAPKPEPKKEASVPGGEGTAFSDLRDSFSQLLESGELNNKKGEISNQQYAKLKERLENPTVAQMASEFMDEHRKLYSKENIRNFEKTGTFKDVGGAMSFMENTLGMVRNKKGRLVFGDLTPAQRIAMGDSPGEGVGFREFRGMDFYQQQALQDPKVRGILDNVIGGTAQPEITYNDRRNFQQGYLKNNISTEDARSIYDQLDPKIQRAIDNMGQPERAQGIFAPDAGSTLEYFQDGGKMSGDTDLDMMMNDPESREEFLSNFTTTRAPDQERGVMVLQRLLNTGFKDQATGLPLFGGLRAVTADHVVGRRQASNDPLDYPLNLAFVARNLNQFKSGNSAQYGDDSFNKLVNSDNTNIFERNFDPETAWYAKRLLDSHFESDRLEKMMGIEPADSGPEAVFPDTVQALETVDSKFVENLAKRGGATNPLGLNIANLTKAPPRPQGKGEQQLGKNTWRGTSGNGYGGTQQYLDGYRKSAIYNVMQSPDLNTEIDLLKQKMQGKPPAKIEEEIRKARTKYAEKYIKIPQQGISSIYGLGRISNKEYVDWFRNQGMKGLEGMKETNPDMYNKMVLDLNNGLDKWEKKLGSMVNGDRPYEFPQGDPKVLKSMNDEWGRQAMKSAEARKYLSEEEINRFYETIKNPEDWAEPMGEGLTNDSGSVILERLKRLRKPLNATEDRQS</sequence>
<gene>
    <name evidence="2" type="ORF">Syn7803C10_182</name>
</gene>
<feature type="region of interest" description="Disordered" evidence="1">
    <location>
        <begin position="178"/>
        <end position="305"/>
    </location>
</feature>